<dbReference type="GO" id="GO:0009401">
    <property type="term" value="P:phosphoenolpyruvate-dependent sugar phosphotransferase system"/>
    <property type="evidence" value="ECO:0007669"/>
    <property type="project" value="InterPro"/>
</dbReference>
<sequence>MTTPDATARTAVGTATVGLVLVSHSALLAAGACELASQMARDVVLKPAGGTDDARLGTSFDVVERAVAAELDSGCTGVVLLADIGSARMTAEAVIDMLEDERVVLAPGPFAEGAVAAAVAAQTGGDIAQVVGAVAAAARQITSELAEAAAEAEVEEEAEELLEEAAVVDEAEELLEEAAAQEVSAVVAVRNPQGLHARPAAQLAQLVAGFDAQVTLNGVNAASLLSLMGLGLKAGSEVTVVAEGPAGSEALRAVVEAFEDGFGEL</sequence>
<dbReference type="Pfam" id="PF03610">
    <property type="entry name" value="EIIA-man"/>
    <property type="match status" value="1"/>
</dbReference>
<dbReference type="EC" id="2.7.1.121" evidence="4"/>
<reference evidence="11 12" key="1">
    <citation type="submission" date="2017-10" db="EMBL/GenBank/DDBJ databases">
        <title>Sequencing the genomes of 1000 actinobacteria strains.</title>
        <authorList>
            <person name="Klenk H.-P."/>
        </authorList>
    </citation>
    <scope>NUCLEOTIDE SEQUENCE [LARGE SCALE GENOMIC DNA]</scope>
    <source>
        <strain evidence="11 12">DSM 21801</strain>
    </source>
</reference>
<organism evidence="11 12">
    <name type="scientific">Serinibacter salmoneus</name>
    <dbReference type="NCBI Taxonomy" id="556530"/>
    <lineage>
        <taxon>Bacteria</taxon>
        <taxon>Bacillati</taxon>
        <taxon>Actinomycetota</taxon>
        <taxon>Actinomycetes</taxon>
        <taxon>Micrococcales</taxon>
        <taxon>Beutenbergiaceae</taxon>
        <taxon>Serinibacter</taxon>
    </lineage>
</organism>
<evidence type="ECO:0000313" key="12">
    <source>
        <dbReference type="Proteomes" id="UP000224915"/>
    </source>
</evidence>
<dbReference type="Gene3D" id="3.30.1340.10">
    <property type="entry name" value="HPr-like"/>
    <property type="match status" value="1"/>
</dbReference>
<protein>
    <recommendedName>
        <fullName evidence="5">Phosphocarrier protein HPr</fullName>
        <ecNumber evidence="4">2.7.1.121</ecNumber>
    </recommendedName>
</protein>
<dbReference type="InterPro" id="IPR012844">
    <property type="entry name" value="DhaM_N"/>
</dbReference>
<dbReference type="InterPro" id="IPR036662">
    <property type="entry name" value="PTS_EIIA_man-typ_sf"/>
</dbReference>
<dbReference type="NCBIfam" id="TIGR01003">
    <property type="entry name" value="PTS_HPr_family"/>
    <property type="match status" value="1"/>
</dbReference>
<proteinExistence type="predicted"/>
<evidence type="ECO:0000259" key="10">
    <source>
        <dbReference type="PROSITE" id="PS51350"/>
    </source>
</evidence>
<evidence type="ECO:0000256" key="5">
    <source>
        <dbReference type="ARBA" id="ARBA00020422"/>
    </source>
</evidence>
<dbReference type="OrthoDB" id="350754at2"/>
<dbReference type="EMBL" id="PDJD01000001">
    <property type="protein sequence ID" value="PFG19295.1"/>
    <property type="molecule type" value="Genomic_DNA"/>
</dbReference>
<accession>A0A2A9CZ67</accession>
<dbReference type="PROSITE" id="PS51350">
    <property type="entry name" value="PTS_HPR_DOM"/>
    <property type="match status" value="1"/>
</dbReference>
<dbReference type="InterPro" id="IPR001020">
    <property type="entry name" value="PTS_HPr_His_P_site"/>
</dbReference>
<comment type="catalytic activity">
    <reaction evidence="1">
        <text>dihydroxyacetone + phosphoenolpyruvate = dihydroxyacetone phosphate + pyruvate</text>
        <dbReference type="Rhea" id="RHEA:18381"/>
        <dbReference type="ChEBI" id="CHEBI:15361"/>
        <dbReference type="ChEBI" id="CHEBI:16016"/>
        <dbReference type="ChEBI" id="CHEBI:57642"/>
        <dbReference type="ChEBI" id="CHEBI:58702"/>
        <dbReference type="EC" id="2.7.1.121"/>
    </reaction>
</comment>
<dbReference type="Pfam" id="PF00381">
    <property type="entry name" value="PTS-HPr"/>
    <property type="match status" value="1"/>
</dbReference>
<keyword evidence="8" id="KW-0175">Coiled coil</keyword>
<comment type="function">
    <text evidence="2">Component of the dihydroxyacetone kinase complex, which is responsible for the phosphoenolpyruvate (PEP)-dependent phosphorylation of dihydroxyacetone. DhaM serves as the phosphoryl donor. Is phosphorylated by phosphoenolpyruvate in an EI- and HPr-dependent reaction, and a phosphorelay system on histidine residues finally leads to phosphoryl transfer to DhaL and dihydroxyacetone.</text>
</comment>
<evidence type="ECO:0000256" key="8">
    <source>
        <dbReference type="SAM" id="Coils"/>
    </source>
</evidence>
<dbReference type="InterPro" id="IPR004701">
    <property type="entry name" value="PTS_EIIA_man-typ"/>
</dbReference>
<dbReference type="Gene3D" id="3.40.50.510">
    <property type="entry name" value="Phosphotransferase system, mannose-type IIA component"/>
    <property type="match status" value="1"/>
</dbReference>
<dbReference type="Proteomes" id="UP000224915">
    <property type="component" value="Unassembled WGS sequence"/>
</dbReference>
<feature type="coiled-coil region" evidence="8">
    <location>
        <begin position="138"/>
        <end position="181"/>
    </location>
</feature>
<dbReference type="GO" id="GO:0047324">
    <property type="term" value="F:phosphoenolpyruvate-glycerone phosphotransferase activity"/>
    <property type="evidence" value="ECO:0007669"/>
    <property type="project" value="UniProtKB-EC"/>
</dbReference>
<dbReference type="RefSeq" id="WP_098468437.1">
    <property type="nucleotide sequence ID" value="NZ_PDJD01000001.1"/>
</dbReference>
<dbReference type="PROSITE" id="PS51096">
    <property type="entry name" value="PTS_EIIA_TYPE_4"/>
    <property type="match status" value="1"/>
</dbReference>
<comment type="function">
    <text evidence="3">General (non sugar-specific) component of the phosphoenolpyruvate-dependent sugar phosphotransferase system (sugar PTS). This major carbohydrate active-transport system catalyzes the phosphorylation of incoming sugar substrates concomitantly with their translocation across the cell membrane. The phosphoryl group from phosphoenolpyruvate (PEP) is transferred to the phosphoryl carrier protein HPr by enzyme I. Phospho-HPr then transfers it to the PTS EIIA domain.</text>
</comment>
<evidence type="ECO:0000256" key="1">
    <source>
        <dbReference type="ARBA" id="ARBA00001113"/>
    </source>
</evidence>
<keyword evidence="6" id="KW-0808">Transferase</keyword>
<dbReference type="PANTHER" id="PTHR38594:SF1">
    <property type="entry name" value="PEP-DEPENDENT DIHYDROXYACETONE KINASE, PHOSPHORYL DONOR SUBUNIT DHAM"/>
    <property type="match status" value="1"/>
</dbReference>
<evidence type="ECO:0000313" key="11">
    <source>
        <dbReference type="EMBL" id="PFG19295.1"/>
    </source>
</evidence>
<gene>
    <name evidence="11" type="ORF">ATL40_0854</name>
</gene>
<comment type="caution">
    <text evidence="11">The sequence shown here is derived from an EMBL/GenBank/DDBJ whole genome shotgun (WGS) entry which is preliminary data.</text>
</comment>
<comment type="subunit">
    <text evidence="7">Homodimer. The dihydroxyacetone kinase complex is composed of a homodimer of DhaM, a homodimer of DhaK and the subunit DhaL.</text>
</comment>
<feature type="domain" description="HPr" evidence="10">
    <location>
        <begin position="182"/>
        <end position="265"/>
    </location>
</feature>
<dbReference type="PRINTS" id="PR00107">
    <property type="entry name" value="PHOSPHOCPHPR"/>
</dbReference>
<evidence type="ECO:0000256" key="4">
    <source>
        <dbReference type="ARBA" id="ARBA00012095"/>
    </source>
</evidence>
<dbReference type="PROSITE" id="PS00369">
    <property type="entry name" value="PTS_HPR_HIS"/>
    <property type="match status" value="1"/>
</dbReference>
<dbReference type="AlphaFoldDB" id="A0A2A9CZ67"/>
<dbReference type="GO" id="GO:0019563">
    <property type="term" value="P:glycerol catabolic process"/>
    <property type="evidence" value="ECO:0007669"/>
    <property type="project" value="InterPro"/>
</dbReference>
<dbReference type="PANTHER" id="PTHR38594">
    <property type="entry name" value="PEP-DEPENDENT DIHYDROXYACETONE KINASE, PHOSPHORYL DONOR SUBUNIT DHAM"/>
    <property type="match status" value="1"/>
</dbReference>
<evidence type="ECO:0000259" key="9">
    <source>
        <dbReference type="PROSITE" id="PS51096"/>
    </source>
</evidence>
<dbReference type="InterPro" id="IPR039643">
    <property type="entry name" value="DhaM"/>
</dbReference>
<keyword evidence="12" id="KW-1185">Reference proteome</keyword>
<feature type="domain" description="PTS EIIA type-4" evidence="9">
    <location>
        <begin position="16"/>
        <end position="142"/>
    </location>
</feature>
<dbReference type="InterPro" id="IPR035895">
    <property type="entry name" value="HPr-like_sf"/>
</dbReference>
<evidence type="ECO:0000256" key="2">
    <source>
        <dbReference type="ARBA" id="ARBA00002788"/>
    </source>
</evidence>
<dbReference type="GO" id="GO:0016020">
    <property type="term" value="C:membrane"/>
    <property type="evidence" value="ECO:0007669"/>
    <property type="project" value="InterPro"/>
</dbReference>
<dbReference type="SUPFAM" id="SSF53062">
    <property type="entry name" value="PTS system fructose IIA component-like"/>
    <property type="match status" value="1"/>
</dbReference>
<name>A0A2A9CZ67_9MICO</name>
<dbReference type="SUPFAM" id="SSF55594">
    <property type="entry name" value="HPr-like"/>
    <property type="match status" value="1"/>
</dbReference>
<dbReference type="CDD" id="cd00367">
    <property type="entry name" value="PTS-HPr_like"/>
    <property type="match status" value="1"/>
</dbReference>
<dbReference type="InterPro" id="IPR000032">
    <property type="entry name" value="HPr-like"/>
</dbReference>
<evidence type="ECO:0000256" key="7">
    <source>
        <dbReference type="ARBA" id="ARBA00046577"/>
    </source>
</evidence>
<evidence type="ECO:0000256" key="6">
    <source>
        <dbReference type="ARBA" id="ARBA00022679"/>
    </source>
</evidence>
<evidence type="ECO:0000256" key="3">
    <source>
        <dbReference type="ARBA" id="ARBA00003681"/>
    </source>
</evidence>
<dbReference type="NCBIfam" id="TIGR02364">
    <property type="entry name" value="dha_pts"/>
    <property type="match status" value="1"/>
</dbReference>